<sequence>MKPVKFSTFLFTMLVGLIFQLYPWSNAGVIIRPDFLLVIMLYWLLQAPYHCNIGWVWFAGLLVDLSTGSLLGQHALTFAITGFLGLIYQRRLVLFNPWQLYLYVIFLFGVQRGLILLLKLFAGSEVPDWTYALPVVSDLILWQCMVIWFGELTRPKKL</sequence>
<keyword evidence="10" id="KW-1185">Reference proteome</keyword>
<evidence type="ECO:0000313" key="10">
    <source>
        <dbReference type="Proteomes" id="UP000311008"/>
    </source>
</evidence>
<keyword evidence="7 8" id="KW-0472">Membrane</keyword>
<feature type="transmembrane region" description="Helical" evidence="8">
    <location>
        <begin position="100"/>
        <end position="123"/>
    </location>
</feature>
<comment type="subcellular location">
    <subcellularLocation>
        <location evidence="1">Cell membrane</location>
        <topology evidence="1">Multi-pass membrane protein</topology>
    </subcellularLocation>
</comment>
<evidence type="ECO:0000256" key="1">
    <source>
        <dbReference type="ARBA" id="ARBA00004651"/>
    </source>
</evidence>
<dbReference type="InterPro" id="IPR026034">
    <property type="entry name" value="MreD_proteobac"/>
</dbReference>
<evidence type="ECO:0000256" key="6">
    <source>
        <dbReference type="ARBA" id="ARBA00022989"/>
    </source>
</evidence>
<accession>A0A5B8CPK4</accession>
<dbReference type="Proteomes" id="UP000311008">
    <property type="component" value="Chromosome"/>
</dbReference>
<evidence type="ECO:0000256" key="8">
    <source>
        <dbReference type="SAM" id="Phobius"/>
    </source>
</evidence>
<keyword evidence="5" id="KW-0133">Cell shape</keyword>
<dbReference type="PANTHER" id="PTHR37484:SF1">
    <property type="entry name" value="ROD SHAPE-DETERMINING PROTEIN MRED"/>
    <property type="match status" value="1"/>
</dbReference>
<evidence type="ECO:0000256" key="7">
    <source>
        <dbReference type="ARBA" id="ARBA00023136"/>
    </source>
</evidence>
<dbReference type="OrthoDB" id="5297408at2"/>
<dbReference type="PIRSF" id="PIRSF018472">
    <property type="entry name" value="MreD_proteobac"/>
    <property type="match status" value="1"/>
</dbReference>
<dbReference type="GO" id="GO:0005886">
    <property type="term" value="C:plasma membrane"/>
    <property type="evidence" value="ECO:0007669"/>
    <property type="project" value="UniProtKB-SubCell"/>
</dbReference>
<protein>
    <submittedName>
        <fullName evidence="9">Rod shape-determining protein MreD</fullName>
    </submittedName>
</protein>
<dbReference type="Pfam" id="PF04093">
    <property type="entry name" value="MreD"/>
    <property type="match status" value="1"/>
</dbReference>
<gene>
    <name evidence="9" type="primary">mreD</name>
    <name evidence="9" type="ORF">FIU01_00345</name>
</gene>
<reference evidence="10" key="1">
    <citation type="journal article" date="2019" name="ISME J.">
        <title>Evolution in action: habitat transition from sediment to the pelagial leads to genome streamlining in Methylophilaceae.</title>
        <authorList>
            <person name="Salcher M."/>
            <person name="Schaefle D."/>
            <person name="Kaspar M."/>
            <person name="Neuenschwander S.M."/>
            <person name="Ghai R."/>
        </authorList>
    </citation>
    <scope>NUCLEOTIDE SEQUENCE [LARGE SCALE GENOMIC DNA]</scope>
    <source>
        <strain evidence="10">MMS-M-51</strain>
    </source>
</reference>
<dbReference type="PANTHER" id="PTHR37484">
    <property type="entry name" value="ROD SHAPE-DETERMINING PROTEIN MRED"/>
    <property type="match status" value="1"/>
</dbReference>
<evidence type="ECO:0000256" key="3">
    <source>
        <dbReference type="ARBA" id="ARBA00022475"/>
    </source>
</evidence>
<proteinExistence type="inferred from homology"/>
<evidence type="ECO:0000256" key="4">
    <source>
        <dbReference type="ARBA" id="ARBA00022692"/>
    </source>
</evidence>
<dbReference type="KEGG" id="mmec:FIU01_00345"/>
<evidence type="ECO:0000313" key="9">
    <source>
        <dbReference type="EMBL" id="QDC43119.1"/>
    </source>
</evidence>
<dbReference type="GO" id="GO:0008360">
    <property type="term" value="P:regulation of cell shape"/>
    <property type="evidence" value="ECO:0007669"/>
    <property type="project" value="UniProtKB-KW"/>
</dbReference>
<dbReference type="EMBL" id="CP040946">
    <property type="protein sequence ID" value="QDC43119.1"/>
    <property type="molecule type" value="Genomic_DNA"/>
</dbReference>
<dbReference type="RefSeq" id="WP_140001874.1">
    <property type="nucleotide sequence ID" value="NZ_CP040946.1"/>
</dbReference>
<comment type="similarity">
    <text evidence="2">Belongs to the MreD family.</text>
</comment>
<keyword evidence="3" id="KW-1003">Cell membrane</keyword>
<organism evidence="9 10">
    <name type="scientific">Methylophilus medardicus</name>
    <dbReference type="NCBI Taxonomy" id="2588534"/>
    <lineage>
        <taxon>Bacteria</taxon>
        <taxon>Pseudomonadati</taxon>
        <taxon>Pseudomonadota</taxon>
        <taxon>Betaproteobacteria</taxon>
        <taxon>Nitrosomonadales</taxon>
        <taxon>Methylophilaceae</taxon>
        <taxon>Methylophilus</taxon>
    </lineage>
</organism>
<name>A0A5B8CPK4_9PROT</name>
<evidence type="ECO:0000256" key="5">
    <source>
        <dbReference type="ARBA" id="ARBA00022960"/>
    </source>
</evidence>
<keyword evidence="4 8" id="KW-0812">Transmembrane</keyword>
<dbReference type="NCBIfam" id="TIGR03426">
    <property type="entry name" value="shape_MreD"/>
    <property type="match status" value="1"/>
</dbReference>
<evidence type="ECO:0000256" key="2">
    <source>
        <dbReference type="ARBA" id="ARBA00007776"/>
    </source>
</evidence>
<feature type="transmembrane region" description="Helical" evidence="8">
    <location>
        <begin position="35"/>
        <end position="58"/>
    </location>
</feature>
<dbReference type="AlphaFoldDB" id="A0A5B8CPK4"/>
<feature type="transmembrane region" description="Helical" evidence="8">
    <location>
        <begin position="6"/>
        <end position="23"/>
    </location>
</feature>
<feature type="transmembrane region" description="Helical" evidence="8">
    <location>
        <begin position="70"/>
        <end position="88"/>
    </location>
</feature>
<dbReference type="InterPro" id="IPR007227">
    <property type="entry name" value="Cell_shape_determining_MreD"/>
</dbReference>
<keyword evidence="6 8" id="KW-1133">Transmembrane helix</keyword>
<feature type="transmembrane region" description="Helical" evidence="8">
    <location>
        <begin position="129"/>
        <end position="150"/>
    </location>
</feature>